<dbReference type="OMA" id="ILRYPIC"/>
<dbReference type="AlphaFoldDB" id="A0A2H3JWL1"/>
<evidence type="ECO:0000313" key="2">
    <source>
        <dbReference type="EMBL" id="PCH42238.1"/>
    </source>
</evidence>
<gene>
    <name evidence="2" type="ORF">WOLCODRAFT_132263</name>
</gene>
<dbReference type="Gene3D" id="1.25.40.20">
    <property type="entry name" value="Ankyrin repeat-containing domain"/>
    <property type="match status" value="1"/>
</dbReference>
<evidence type="ECO:0008006" key="4">
    <source>
        <dbReference type="Google" id="ProtNLM"/>
    </source>
</evidence>
<evidence type="ECO:0000313" key="3">
    <source>
        <dbReference type="Proteomes" id="UP000218811"/>
    </source>
</evidence>
<feature type="region of interest" description="Disordered" evidence="1">
    <location>
        <begin position="111"/>
        <end position="131"/>
    </location>
</feature>
<protein>
    <recommendedName>
        <fullName evidence="4">Ankyrin</fullName>
    </recommendedName>
</protein>
<sequence>MTPKLSLDTLPIEILYEIHHYAASQELPLVCRHLYAVFKFAPSSVHAEYLLRRCHTGNPASLISLVLRYPLCTQSVIEAILRSPACPPSVQKDRQLPLELPRRLFRTLAPRPSGTPLHNRHRRQSREGWSENDHPLPFLRYLYDHPRFPAPDTNAHDGYALTRAVHAGFMPLVRFLLENGASPAYKDGLAVMVAIRQKDLSMVRLLIERDGRQRVGATAERRGKADADTEPRGIAAMDAELARKRGGAQAQGAISAKKRRLEDRMTATPAMLKMAVKSGAQDIANYLVQEKGCVPDMRTIDLLGYARGS</sequence>
<keyword evidence="3" id="KW-1185">Reference proteome</keyword>
<dbReference type="EMBL" id="KB468124">
    <property type="protein sequence ID" value="PCH42238.1"/>
    <property type="molecule type" value="Genomic_DNA"/>
</dbReference>
<organism evidence="2 3">
    <name type="scientific">Wolfiporia cocos (strain MD-104)</name>
    <name type="common">Brown rot fungus</name>
    <dbReference type="NCBI Taxonomy" id="742152"/>
    <lineage>
        <taxon>Eukaryota</taxon>
        <taxon>Fungi</taxon>
        <taxon>Dikarya</taxon>
        <taxon>Basidiomycota</taxon>
        <taxon>Agaricomycotina</taxon>
        <taxon>Agaricomycetes</taxon>
        <taxon>Polyporales</taxon>
        <taxon>Phaeolaceae</taxon>
        <taxon>Wolfiporia</taxon>
    </lineage>
</organism>
<name>A0A2H3JWL1_WOLCO</name>
<dbReference type="InterPro" id="IPR036770">
    <property type="entry name" value="Ankyrin_rpt-contain_sf"/>
</dbReference>
<accession>A0A2H3JWL1</accession>
<dbReference type="STRING" id="742152.A0A2H3JWL1"/>
<dbReference type="Proteomes" id="UP000218811">
    <property type="component" value="Unassembled WGS sequence"/>
</dbReference>
<evidence type="ECO:0000256" key="1">
    <source>
        <dbReference type="SAM" id="MobiDB-lite"/>
    </source>
</evidence>
<dbReference type="SUPFAM" id="SSF48403">
    <property type="entry name" value="Ankyrin repeat"/>
    <property type="match status" value="1"/>
</dbReference>
<dbReference type="OrthoDB" id="539213at2759"/>
<reference evidence="2 3" key="1">
    <citation type="journal article" date="2012" name="Science">
        <title>The Paleozoic origin of enzymatic lignin decomposition reconstructed from 31 fungal genomes.</title>
        <authorList>
            <person name="Floudas D."/>
            <person name="Binder M."/>
            <person name="Riley R."/>
            <person name="Barry K."/>
            <person name="Blanchette R.A."/>
            <person name="Henrissat B."/>
            <person name="Martinez A.T."/>
            <person name="Otillar R."/>
            <person name="Spatafora J.W."/>
            <person name="Yadav J.S."/>
            <person name="Aerts A."/>
            <person name="Benoit I."/>
            <person name="Boyd A."/>
            <person name="Carlson A."/>
            <person name="Copeland A."/>
            <person name="Coutinho P.M."/>
            <person name="de Vries R.P."/>
            <person name="Ferreira P."/>
            <person name="Findley K."/>
            <person name="Foster B."/>
            <person name="Gaskell J."/>
            <person name="Glotzer D."/>
            <person name="Gorecki P."/>
            <person name="Heitman J."/>
            <person name="Hesse C."/>
            <person name="Hori C."/>
            <person name="Igarashi K."/>
            <person name="Jurgens J.A."/>
            <person name="Kallen N."/>
            <person name="Kersten P."/>
            <person name="Kohler A."/>
            <person name="Kuees U."/>
            <person name="Kumar T.K.A."/>
            <person name="Kuo A."/>
            <person name="LaButti K."/>
            <person name="Larrondo L.F."/>
            <person name="Lindquist E."/>
            <person name="Ling A."/>
            <person name="Lombard V."/>
            <person name="Lucas S."/>
            <person name="Lundell T."/>
            <person name="Martin R."/>
            <person name="McLaughlin D.J."/>
            <person name="Morgenstern I."/>
            <person name="Morin E."/>
            <person name="Murat C."/>
            <person name="Nagy L.G."/>
            <person name="Nolan M."/>
            <person name="Ohm R.A."/>
            <person name="Patyshakuliyeva A."/>
            <person name="Rokas A."/>
            <person name="Ruiz-Duenas F.J."/>
            <person name="Sabat G."/>
            <person name="Salamov A."/>
            <person name="Samejima M."/>
            <person name="Schmutz J."/>
            <person name="Slot J.C."/>
            <person name="St John F."/>
            <person name="Stenlid J."/>
            <person name="Sun H."/>
            <person name="Sun S."/>
            <person name="Syed K."/>
            <person name="Tsang A."/>
            <person name="Wiebenga A."/>
            <person name="Young D."/>
            <person name="Pisabarro A."/>
            <person name="Eastwood D.C."/>
            <person name="Martin F."/>
            <person name="Cullen D."/>
            <person name="Grigoriev I.V."/>
            <person name="Hibbett D.S."/>
        </authorList>
    </citation>
    <scope>NUCLEOTIDE SEQUENCE [LARGE SCALE GENOMIC DNA]</scope>
    <source>
        <strain evidence="2 3">MD-104</strain>
    </source>
</reference>
<proteinExistence type="predicted"/>